<comment type="subcellular location">
    <subcellularLocation>
        <location evidence="1">Cell membrane</location>
        <topology evidence="1">Multi-pass membrane protein</topology>
    </subcellularLocation>
</comment>
<name>A0A506TUN0_9HYPH</name>
<keyword evidence="15" id="KW-0969">Cilium</keyword>
<dbReference type="NCBIfam" id="TIGR00328">
    <property type="entry name" value="flhB"/>
    <property type="match status" value="1"/>
</dbReference>
<evidence type="ECO:0000256" key="10">
    <source>
        <dbReference type="ARBA" id="ARBA00023136"/>
    </source>
</evidence>
<feature type="transmembrane region" description="Helical" evidence="13">
    <location>
        <begin position="194"/>
        <end position="213"/>
    </location>
</feature>
<evidence type="ECO:0000256" key="11">
    <source>
        <dbReference type="ARBA" id="ARBA00023225"/>
    </source>
</evidence>
<dbReference type="PANTHER" id="PTHR30531">
    <property type="entry name" value="FLAGELLAR BIOSYNTHETIC PROTEIN FLHB"/>
    <property type="match status" value="1"/>
</dbReference>
<evidence type="ECO:0000256" key="7">
    <source>
        <dbReference type="ARBA" id="ARBA00022795"/>
    </source>
</evidence>
<dbReference type="GO" id="GO:0005886">
    <property type="term" value="C:plasma membrane"/>
    <property type="evidence" value="ECO:0007669"/>
    <property type="project" value="UniProtKB-SubCell"/>
</dbReference>
<dbReference type="Gene3D" id="3.40.1690.10">
    <property type="entry name" value="secretion proteins EscU"/>
    <property type="match status" value="1"/>
</dbReference>
<keyword evidence="9 13" id="KW-1133">Transmembrane helix</keyword>
<dbReference type="RefSeq" id="WP_141168459.1">
    <property type="nucleotide sequence ID" value="NZ_VHLH01000056.1"/>
</dbReference>
<dbReference type="PANTHER" id="PTHR30531:SF12">
    <property type="entry name" value="FLAGELLAR BIOSYNTHETIC PROTEIN FLHB"/>
    <property type="match status" value="1"/>
</dbReference>
<evidence type="ECO:0000256" key="14">
    <source>
        <dbReference type="SAM" id="MobiDB-lite"/>
    </source>
</evidence>
<dbReference type="EMBL" id="VHLH01000056">
    <property type="protein sequence ID" value="TPW25762.1"/>
    <property type="molecule type" value="Genomic_DNA"/>
</dbReference>
<dbReference type="Proteomes" id="UP000320314">
    <property type="component" value="Unassembled WGS sequence"/>
</dbReference>
<dbReference type="OrthoDB" id="9807950at2"/>
<keyword evidence="5 13" id="KW-1003">Cell membrane</keyword>
<dbReference type="Pfam" id="PF01312">
    <property type="entry name" value="Bac_export_2"/>
    <property type="match status" value="1"/>
</dbReference>
<keyword evidence="8 13" id="KW-0653">Protein transport</keyword>
<evidence type="ECO:0000313" key="16">
    <source>
        <dbReference type="Proteomes" id="UP000320314"/>
    </source>
</evidence>
<gene>
    <name evidence="13 15" type="primary">flhB</name>
    <name evidence="15" type="ORF">FJU11_18000</name>
</gene>
<comment type="caution">
    <text evidence="15">The sequence shown here is derived from an EMBL/GenBank/DDBJ whole genome shotgun (WGS) entry which is preliminary data.</text>
</comment>
<dbReference type="GO" id="GO:0044780">
    <property type="term" value="P:bacterial-type flagellum assembly"/>
    <property type="evidence" value="ECO:0007669"/>
    <property type="project" value="InterPro"/>
</dbReference>
<feature type="transmembrane region" description="Helical" evidence="13">
    <location>
        <begin position="87"/>
        <end position="112"/>
    </location>
</feature>
<evidence type="ECO:0000256" key="8">
    <source>
        <dbReference type="ARBA" id="ARBA00022927"/>
    </source>
</evidence>
<proteinExistence type="inferred from homology"/>
<feature type="compositionally biased region" description="Basic and acidic residues" evidence="14">
    <location>
        <begin position="7"/>
        <end position="20"/>
    </location>
</feature>
<keyword evidence="4 13" id="KW-0813">Transport</keyword>
<keyword evidence="7 13" id="KW-1005">Bacterial flagellum biogenesis</keyword>
<feature type="region of interest" description="Disordered" evidence="14">
    <location>
        <begin position="1"/>
        <end position="20"/>
    </location>
</feature>
<comment type="function">
    <text evidence="12 13">Required for formation of the rod structure in the basal body of the flagellar apparatus. Together with FliI and FliH, may constitute the export apparatus of flagellin.</text>
</comment>
<accession>A0A506TUN0</accession>
<evidence type="ECO:0000256" key="12">
    <source>
        <dbReference type="ARBA" id="ARBA00025078"/>
    </source>
</evidence>
<dbReference type="InterPro" id="IPR029025">
    <property type="entry name" value="T3SS_substrate_exporter_C"/>
</dbReference>
<dbReference type="Gene3D" id="6.10.250.2080">
    <property type="match status" value="1"/>
</dbReference>
<evidence type="ECO:0000256" key="2">
    <source>
        <dbReference type="ARBA" id="ARBA00010690"/>
    </source>
</evidence>
<keyword evidence="6 13" id="KW-0812">Transmembrane</keyword>
<keyword evidence="15" id="KW-0282">Flagellum</keyword>
<evidence type="ECO:0000256" key="9">
    <source>
        <dbReference type="ARBA" id="ARBA00022989"/>
    </source>
</evidence>
<dbReference type="PRINTS" id="PR00950">
    <property type="entry name" value="TYPE3IMSPROT"/>
</dbReference>
<keyword evidence="16" id="KW-1185">Reference proteome</keyword>
<organism evidence="15 16">
    <name type="scientific">Pararhizobium mangrovi</name>
    <dbReference type="NCBI Taxonomy" id="2590452"/>
    <lineage>
        <taxon>Bacteria</taxon>
        <taxon>Pseudomonadati</taxon>
        <taxon>Pseudomonadota</taxon>
        <taxon>Alphaproteobacteria</taxon>
        <taxon>Hyphomicrobiales</taxon>
        <taxon>Rhizobiaceae</taxon>
        <taxon>Rhizobium/Agrobacterium group</taxon>
        <taxon>Pararhizobium</taxon>
    </lineage>
</organism>
<evidence type="ECO:0000256" key="1">
    <source>
        <dbReference type="ARBA" id="ARBA00004651"/>
    </source>
</evidence>
<reference evidence="15 16" key="1">
    <citation type="submission" date="2019-06" db="EMBL/GenBank/DDBJ databases">
        <authorList>
            <person name="Li M."/>
        </authorList>
    </citation>
    <scope>NUCLEOTIDE SEQUENCE [LARGE SCALE GENOMIC DNA]</scope>
    <source>
        <strain evidence="15 16">BGMRC6574</strain>
    </source>
</reference>
<evidence type="ECO:0000256" key="13">
    <source>
        <dbReference type="RuleBase" id="RU364091"/>
    </source>
</evidence>
<keyword evidence="15" id="KW-0966">Cell projection</keyword>
<sequence>MADEEDKESKTEDPSEKKIRDAIDKGNVPFSREAPIFASVLAILVYLVFFMPSGVDDLSRTLGDVFQHADELPLANGRDALALFRQLAMAVGAFLLPALALMIGFGVAAAVLQNVPQPVVERIRPKLSHISLAKGFKRTFGSQGLVEFGKSLAKVLVTGIAVAIVMRSDFFAALDGLHTEPGAILTVMASDTRQVLTVILIITALIAVADIFWQRYHWFTELKMTKQEVKDEFKQTDGDPLVKSRQRSLQRDRARRRMMDEVSRSTLVVANPTHFAVALRYVREEGGAPVVVAKGQDLIALRIREIAEKNGIPVFEDPPLARSMFAQVSIDSFIPPIFYQAVAELVQKVFAADAAHRQPQP</sequence>
<dbReference type="AlphaFoldDB" id="A0A506TUN0"/>
<keyword evidence="10 13" id="KW-0472">Membrane</keyword>
<dbReference type="GO" id="GO:0009306">
    <property type="term" value="P:protein secretion"/>
    <property type="evidence" value="ECO:0007669"/>
    <property type="project" value="InterPro"/>
</dbReference>
<evidence type="ECO:0000256" key="3">
    <source>
        <dbReference type="ARBA" id="ARBA00021622"/>
    </source>
</evidence>
<evidence type="ECO:0000256" key="6">
    <source>
        <dbReference type="ARBA" id="ARBA00022692"/>
    </source>
</evidence>
<evidence type="ECO:0000313" key="15">
    <source>
        <dbReference type="EMBL" id="TPW25762.1"/>
    </source>
</evidence>
<evidence type="ECO:0000256" key="5">
    <source>
        <dbReference type="ARBA" id="ARBA00022475"/>
    </source>
</evidence>
<evidence type="ECO:0000256" key="4">
    <source>
        <dbReference type="ARBA" id="ARBA00022448"/>
    </source>
</evidence>
<dbReference type="SUPFAM" id="SSF160544">
    <property type="entry name" value="EscU C-terminal domain-like"/>
    <property type="match status" value="1"/>
</dbReference>
<dbReference type="InterPro" id="IPR006135">
    <property type="entry name" value="T3SS_substrate_exporter"/>
</dbReference>
<comment type="caution">
    <text evidence="13">Lacks conserved residue(s) required for the propagation of feature annotation.</text>
</comment>
<comment type="similarity">
    <text evidence="2 13">Belongs to the type III secretion exporter family.</text>
</comment>
<dbReference type="InterPro" id="IPR006136">
    <property type="entry name" value="FlhB"/>
</dbReference>
<feature type="transmembrane region" description="Helical" evidence="13">
    <location>
        <begin position="34"/>
        <end position="52"/>
    </location>
</feature>
<protein>
    <recommendedName>
        <fullName evidence="3 13">Flagellar biosynthetic protein FlhB</fullName>
    </recommendedName>
</protein>
<keyword evidence="11 13" id="KW-1006">Bacterial flagellum protein export</keyword>